<dbReference type="InterPro" id="IPR036388">
    <property type="entry name" value="WH-like_DNA-bd_sf"/>
</dbReference>
<keyword evidence="2" id="KW-0805">Transcription regulation</keyword>
<sequence length="104" mass="11949">MSTIELNERQKLILGLIVQEYVDSAKPIGSKRLANKYNLDISSATVRNEMVVLSEAGYLRQPHTSAGRVPTEDAYRFFVGQLMQRPELPTSLKHTIRHQFYQTR</sequence>
<proteinExistence type="predicted"/>
<keyword evidence="1" id="KW-0678">Repressor</keyword>
<reference evidence="6" key="1">
    <citation type="journal article" date="2014" name="Front. Microbiol.">
        <title>High frequency of phylogenetically diverse reductive dehalogenase-homologous genes in deep subseafloor sedimentary metagenomes.</title>
        <authorList>
            <person name="Kawai M."/>
            <person name="Futagami T."/>
            <person name="Toyoda A."/>
            <person name="Takaki Y."/>
            <person name="Nishi S."/>
            <person name="Hori S."/>
            <person name="Arai W."/>
            <person name="Tsubouchi T."/>
            <person name="Morono Y."/>
            <person name="Uchiyama I."/>
            <person name="Ito T."/>
            <person name="Fujiyama A."/>
            <person name="Inagaki F."/>
            <person name="Takami H."/>
        </authorList>
    </citation>
    <scope>NUCLEOTIDE SEQUENCE</scope>
    <source>
        <strain evidence="6">Expedition CK06-06</strain>
    </source>
</reference>
<evidence type="ECO:0000256" key="2">
    <source>
        <dbReference type="ARBA" id="ARBA00023015"/>
    </source>
</evidence>
<dbReference type="PANTHER" id="PTHR34824:SF1">
    <property type="entry name" value="HEAT-INDUCIBLE TRANSCRIPTION REPRESSOR HRCA"/>
    <property type="match status" value="1"/>
</dbReference>
<evidence type="ECO:0000256" key="4">
    <source>
        <dbReference type="ARBA" id="ARBA00023163"/>
    </source>
</evidence>
<accession>X1F8N3</accession>
<dbReference type="GO" id="GO:0003677">
    <property type="term" value="F:DNA binding"/>
    <property type="evidence" value="ECO:0007669"/>
    <property type="project" value="InterPro"/>
</dbReference>
<evidence type="ECO:0000313" key="6">
    <source>
        <dbReference type="EMBL" id="GAH41317.1"/>
    </source>
</evidence>
<protein>
    <recommendedName>
        <fullName evidence="5">Winged helix-turn-helix transcription repressor HrcA DNA-binding domain-containing protein</fullName>
    </recommendedName>
</protein>
<dbReference type="InterPro" id="IPR005104">
    <property type="entry name" value="WHTH_HrcA_DNA-bd"/>
</dbReference>
<dbReference type="EMBL" id="BARU01009766">
    <property type="protein sequence ID" value="GAH41317.1"/>
    <property type="molecule type" value="Genomic_DNA"/>
</dbReference>
<feature type="non-terminal residue" evidence="6">
    <location>
        <position position="104"/>
    </location>
</feature>
<dbReference type="Pfam" id="PF03444">
    <property type="entry name" value="WHD_HrcA"/>
    <property type="match status" value="1"/>
</dbReference>
<evidence type="ECO:0000256" key="1">
    <source>
        <dbReference type="ARBA" id="ARBA00022491"/>
    </source>
</evidence>
<name>X1F8N3_9ZZZZ</name>
<organism evidence="6">
    <name type="scientific">marine sediment metagenome</name>
    <dbReference type="NCBI Taxonomy" id="412755"/>
    <lineage>
        <taxon>unclassified sequences</taxon>
        <taxon>metagenomes</taxon>
        <taxon>ecological metagenomes</taxon>
    </lineage>
</organism>
<dbReference type="SUPFAM" id="SSF46785">
    <property type="entry name" value="Winged helix' DNA-binding domain"/>
    <property type="match status" value="1"/>
</dbReference>
<dbReference type="InterPro" id="IPR002571">
    <property type="entry name" value="HrcA"/>
</dbReference>
<gene>
    <name evidence="6" type="ORF">S03H2_18788</name>
</gene>
<dbReference type="PANTHER" id="PTHR34824">
    <property type="entry name" value="HEAT-INDUCIBLE TRANSCRIPTION REPRESSOR HRCA"/>
    <property type="match status" value="1"/>
</dbReference>
<evidence type="ECO:0000259" key="5">
    <source>
        <dbReference type="Pfam" id="PF03444"/>
    </source>
</evidence>
<comment type="caution">
    <text evidence="6">The sequence shown here is derived from an EMBL/GenBank/DDBJ whole genome shotgun (WGS) entry which is preliminary data.</text>
</comment>
<dbReference type="GO" id="GO:0045892">
    <property type="term" value="P:negative regulation of DNA-templated transcription"/>
    <property type="evidence" value="ECO:0007669"/>
    <property type="project" value="TreeGrafter"/>
</dbReference>
<evidence type="ECO:0000256" key="3">
    <source>
        <dbReference type="ARBA" id="ARBA00023016"/>
    </source>
</evidence>
<dbReference type="AlphaFoldDB" id="X1F8N3"/>
<keyword evidence="3" id="KW-0346">Stress response</keyword>
<dbReference type="InterPro" id="IPR036390">
    <property type="entry name" value="WH_DNA-bd_sf"/>
</dbReference>
<dbReference type="Gene3D" id="1.10.10.10">
    <property type="entry name" value="Winged helix-like DNA-binding domain superfamily/Winged helix DNA-binding domain"/>
    <property type="match status" value="1"/>
</dbReference>
<keyword evidence="4" id="KW-0804">Transcription</keyword>
<feature type="domain" description="Winged helix-turn-helix transcription repressor HrcA DNA-binding" evidence="5">
    <location>
        <begin position="5"/>
        <end position="77"/>
    </location>
</feature>